<sequence length="110" mass="11672">MGRTIASGIRVSAGKSSKKMGGGITSNSSGSGSKSKGGGSKLPPIPFQETPSWQKPITNFFKTEISPEKENVINDKANGINDAGPSKKPEDNYIIEEECIESKDNIKSNN</sequence>
<dbReference type="Pfam" id="PF15715">
    <property type="entry name" value="PAF"/>
    <property type="match status" value="1"/>
</dbReference>
<evidence type="ECO:0000259" key="2">
    <source>
        <dbReference type="Pfam" id="PF15715"/>
    </source>
</evidence>
<feature type="compositionally biased region" description="Polar residues" evidence="1">
    <location>
        <begin position="49"/>
        <end position="61"/>
    </location>
</feature>
<feature type="compositionally biased region" description="Low complexity" evidence="1">
    <location>
        <begin position="25"/>
        <end position="34"/>
    </location>
</feature>
<feature type="domain" description="PCNA-associated factor histone-like" evidence="2">
    <location>
        <begin position="1"/>
        <end position="99"/>
    </location>
</feature>
<comment type="caution">
    <text evidence="3">The sequence shown here is derived from an EMBL/GenBank/DDBJ whole genome shotgun (WGS) entry which is preliminary data.</text>
</comment>
<dbReference type="OrthoDB" id="6783900at2759"/>
<dbReference type="Proteomes" id="UP000625711">
    <property type="component" value="Unassembled WGS sequence"/>
</dbReference>
<protein>
    <recommendedName>
        <fullName evidence="2">PCNA-associated factor histone-like domain-containing protein</fullName>
    </recommendedName>
</protein>
<keyword evidence="4" id="KW-1185">Reference proteome</keyword>
<reference evidence="3" key="1">
    <citation type="submission" date="2020-08" db="EMBL/GenBank/DDBJ databases">
        <title>Genome sequencing and assembly of the red palm weevil Rhynchophorus ferrugineus.</title>
        <authorList>
            <person name="Dias G.B."/>
            <person name="Bergman C.M."/>
            <person name="Manee M."/>
        </authorList>
    </citation>
    <scope>NUCLEOTIDE SEQUENCE</scope>
    <source>
        <strain evidence="3">AA-2017</strain>
        <tissue evidence="3">Whole larva</tissue>
    </source>
</reference>
<evidence type="ECO:0000256" key="1">
    <source>
        <dbReference type="SAM" id="MobiDB-lite"/>
    </source>
</evidence>
<dbReference type="EMBL" id="JAACXV010014432">
    <property type="protein sequence ID" value="KAF7267379.1"/>
    <property type="molecule type" value="Genomic_DNA"/>
</dbReference>
<gene>
    <name evidence="3" type="ORF">GWI33_019387</name>
</gene>
<name>A0A834HUI1_RHYFE</name>
<accession>A0A834HUI1</accession>
<evidence type="ECO:0000313" key="4">
    <source>
        <dbReference type="Proteomes" id="UP000625711"/>
    </source>
</evidence>
<dbReference type="InterPro" id="IPR031444">
    <property type="entry name" value="PCNA-AF_dom"/>
</dbReference>
<evidence type="ECO:0000313" key="3">
    <source>
        <dbReference type="EMBL" id="KAF7267379.1"/>
    </source>
</evidence>
<organism evidence="3 4">
    <name type="scientific">Rhynchophorus ferrugineus</name>
    <name type="common">Red palm weevil</name>
    <name type="synonym">Curculio ferrugineus</name>
    <dbReference type="NCBI Taxonomy" id="354439"/>
    <lineage>
        <taxon>Eukaryota</taxon>
        <taxon>Metazoa</taxon>
        <taxon>Ecdysozoa</taxon>
        <taxon>Arthropoda</taxon>
        <taxon>Hexapoda</taxon>
        <taxon>Insecta</taxon>
        <taxon>Pterygota</taxon>
        <taxon>Neoptera</taxon>
        <taxon>Endopterygota</taxon>
        <taxon>Coleoptera</taxon>
        <taxon>Polyphaga</taxon>
        <taxon>Cucujiformia</taxon>
        <taxon>Curculionidae</taxon>
        <taxon>Dryophthorinae</taxon>
        <taxon>Rhynchophorus</taxon>
    </lineage>
</organism>
<proteinExistence type="predicted"/>
<dbReference type="AlphaFoldDB" id="A0A834HUI1"/>
<feature type="region of interest" description="Disordered" evidence="1">
    <location>
        <begin position="1"/>
        <end position="91"/>
    </location>
</feature>